<proteinExistence type="predicted"/>
<protein>
    <submittedName>
        <fullName evidence="2">BTB domain-containing protein</fullName>
    </submittedName>
</protein>
<sequence length="91" mass="10209">MSSTKYSDVSLLASDGTIIPSHRCVLAKYSVIFDKMFEKSNEIPVKINLEKYDADTVISALNFCYGRDDCIPGKAHKLLEFANDFAINELK</sequence>
<dbReference type="Proteomes" id="UP000887579">
    <property type="component" value="Unplaced"/>
</dbReference>
<accession>A0AC34GMK9</accession>
<evidence type="ECO:0000313" key="2">
    <source>
        <dbReference type="WBParaSite" id="ES5_v2.g30950.t1"/>
    </source>
</evidence>
<evidence type="ECO:0000313" key="1">
    <source>
        <dbReference type="Proteomes" id="UP000887579"/>
    </source>
</evidence>
<dbReference type="WBParaSite" id="ES5_v2.g30950.t1">
    <property type="protein sequence ID" value="ES5_v2.g30950.t1"/>
    <property type="gene ID" value="ES5_v2.g30950"/>
</dbReference>
<organism evidence="1 2">
    <name type="scientific">Panagrolaimus sp. ES5</name>
    <dbReference type="NCBI Taxonomy" id="591445"/>
    <lineage>
        <taxon>Eukaryota</taxon>
        <taxon>Metazoa</taxon>
        <taxon>Ecdysozoa</taxon>
        <taxon>Nematoda</taxon>
        <taxon>Chromadorea</taxon>
        <taxon>Rhabditida</taxon>
        <taxon>Tylenchina</taxon>
        <taxon>Panagrolaimomorpha</taxon>
        <taxon>Panagrolaimoidea</taxon>
        <taxon>Panagrolaimidae</taxon>
        <taxon>Panagrolaimus</taxon>
    </lineage>
</organism>
<reference evidence="2" key="1">
    <citation type="submission" date="2022-11" db="UniProtKB">
        <authorList>
            <consortium name="WormBaseParasite"/>
        </authorList>
    </citation>
    <scope>IDENTIFICATION</scope>
</reference>
<name>A0AC34GMK9_9BILA</name>